<evidence type="ECO:0000313" key="2">
    <source>
        <dbReference type="Proteomes" id="UP001556118"/>
    </source>
</evidence>
<keyword evidence="1" id="KW-0808">Transferase</keyword>
<dbReference type="SUPFAM" id="SSF53335">
    <property type="entry name" value="S-adenosyl-L-methionine-dependent methyltransferases"/>
    <property type="match status" value="1"/>
</dbReference>
<reference evidence="1 2" key="1">
    <citation type="submission" date="2024-06" db="EMBL/GenBank/DDBJ databases">
        <title>Novosphingobium rhizovicinus M1R2S20.</title>
        <authorList>
            <person name="Sun J.-Q."/>
        </authorList>
    </citation>
    <scope>NUCLEOTIDE SEQUENCE [LARGE SCALE GENOMIC DNA]</scope>
    <source>
        <strain evidence="1 2">M1R2S20</strain>
    </source>
</reference>
<proteinExistence type="predicted"/>
<comment type="caution">
    <text evidence="1">The sequence shown here is derived from an EMBL/GenBank/DDBJ whole genome shotgun (WGS) entry which is preliminary data.</text>
</comment>
<sequence>MTSSELAREALPQKIKRRIKHALGPWGVFLEGFVRHPVMVGSIIPSSRFTIAKMLSRVKWDECKLFVEYGPGVGTFCRPVLERLPRDGALIVIDTNPLYIDYLRRTITDSRFTAVLGSAADVEDIVRAHGHEKADYVLSGLPFSTLPDGVGPAIADATWRVIRPGGAFLVYQFSTRARDYMARHFTRIEKDFEPLNVLPCHLFWGWKDDEETAAAA</sequence>
<organism evidence="1 2">
    <name type="scientific">Novosphingobium rhizovicinum</name>
    <dbReference type="NCBI Taxonomy" id="3228928"/>
    <lineage>
        <taxon>Bacteria</taxon>
        <taxon>Pseudomonadati</taxon>
        <taxon>Pseudomonadota</taxon>
        <taxon>Alphaproteobacteria</taxon>
        <taxon>Sphingomonadales</taxon>
        <taxon>Sphingomonadaceae</taxon>
        <taxon>Novosphingobium</taxon>
    </lineage>
</organism>
<gene>
    <name evidence="1" type="ORF">ABUH87_07130</name>
</gene>
<dbReference type="Proteomes" id="UP001556118">
    <property type="component" value="Unassembled WGS sequence"/>
</dbReference>
<dbReference type="GO" id="GO:0008168">
    <property type="term" value="F:methyltransferase activity"/>
    <property type="evidence" value="ECO:0007669"/>
    <property type="project" value="UniProtKB-KW"/>
</dbReference>
<dbReference type="GO" id="GO:0032259">
    <property type="term" value="P:methylation"/>
    <property type="evidence" value="ECO:0007669"/>
    <property type="project" value="UniProtKB-KW"/>
</dbReference>
<dbReference type="Gene3D" id="3.40.50.150">
    <property type="entry name" value="Vaccinia Virus protein VP39"/>
    <property type="match status" value="1"/>
</dbReference>
<evidence type="ECO:0000313" key="1">
    <source>
        <dbReference type="EMBL" id="MEW9854952.1"/>
    </source>
</evidence>
<dbReference type="EMBL" id="JBFNXR010000021">
    <property type="protein sequence ID" value="MEW9854952.1"/>
    <property type="molecule type" value="Genomic_DNA"/>
</dbReference>
<protein>
    <submittedName>
        <fullName evidence="1">Class I SAM-dependent methyltransferase</fullName>
    </submittedName>
</protein>
<dbReference type="InterPro" id="IPR029063">
    <property type="entry name" value="SAM-dependent_MTases_sf"/>
</dbReference>
<name>A0ABV3RAT0_9SPHN</name>
<accession>A0ABV3RAT0</accession>
<keyword evidence="1" id="KW-0489">Methyltransferase</keyword>
<keyword evidence="2" id="KW-1185">Reference proteome</keyword>
<dbReference type="RefSeq" id="WP_367771825.1">
    <property type="nucleotide sequence ID" value="NZ_JBFNXR010000021.1"/>
</dbReference>